<dbReference type="RefSeq" id="WP_073221750.1">
    <property type="nucleotide sequence ID" value="NZ_FNNS01000033.1"/>
</dbReference>
<protein>
    <submittedName>
        <fullName evidence="3">Uncharacterized protein</fullName>
    </submittedName>
</protein>
<sequence length="226" mass="25650">MKTIFLSSLLMSLGALSFSQKTPTPPTPPTTSTTVSTSSSTSSNYVRSVSKDDEDKGGNLSIAISESNNSYKLRAKFPSKNDKALKDLLLDQFGEENLQKNGNDWEWQFASEDEEIYSIKFSSGKLKINLDKEQAANTLTKKFVRVGKQIKQLLSGDDNRKAESLQRKAEHLQRDAERMQREADRLARQNNREHREKDVQALQKKAEKLQKKVDSLQQVIENLKKN</sequence>
<feature type="signal peptide" evidence="2">
    <location>
        <begin position="1"/>
        <end position="17"/>
    </location>
</feature>
<name>A0A1M6NLF2_9FLAO</name>
<feature type="chain" id="PRO_5009919776" evidence="2">
    <location>
        <begin position="18"/>
        <end position="226"/>
    </location>
</feature>
<dbReference type="OrthoDB" id="1454711at2"/>
<gene>
    <name evidence="3" type="ORF">SAMN04487908_13513</name>
</gene>
<evidence type="ECO:0000256" key="2">
    <source>
        <dbReference type="SAM" id="SignalP"/>
    </source>
</evidence>
<dbReference type="AlphaFoldDB" id="A0A1M6NLF2"/>
<dbReference type="Proteomes" id="UP000184172">
    <property type="component" value="Unassembled WGS sequence"/>
</dbReference>
<evidence type="ECO:0000256" key="1">
    <source>
        <dbReference type="SAM" id="MobiDB-lite"/>
    </source>
</evidence>
<accession>A0A1M6NLF2</accession>
<evidence type="ECO:0000313" key="3">
    <source>
        <dbReference type="EMBL" id="SHJ96372.1"/>
    </source>
</evidence>
<proteinExistence type="predicted"/>
<dbReference type="Gene3D" id="3.40.50.300">
    <property type="entry name" value="P-loop containing nucleotide triphosphate hydrolases"/>
    <property type="match status" value="1"/>
</dbReference>
<feature type="region of interest" description="Disordered" evidence="1">
    <location>
        <begin position="171"/>
        <end position="206"/>
    </location>
</feature>
<organism evidence="3 4">
    <name type="scientific">Aequorivita viscosa</name>
    <dbReference type="NCBI Taxonomy" id="797419"/>
    <lineage>
        <taxon>Bacteria</taxon>
        <taxon>Pseudomonadati</taxon>
        <taxon>Bacteroidota</taxon>
        <taxon>Flavobacteriia</taxon>
        <taxon>Flavobacteriales</taxon>
        <taxon>Flavobacteriaceae</taxon>
        <taxon>Aequorivita</taxon>
    </lineage>
</organism>
<dbReference type="InterPro" id="IPR027417">
    <property type="entry name" value="P-loop_NTPase"/>
</dbReference>
<keyword evidence="2" id="KW-0732">Signal</keyword>
<reference evidence="4" key="1">
    <citation type="submission" date="2016-11" db="EMBL/GenBank/DDBJ databases">
        <authorList>
            <person name="Varghese N."/>
            <person name="Submissions S."/>
        </authorList>
    </citation>
    <scope>NUCLEOTIDE SEQUENCE [LARGE SCALE GENOMIC DNA]</scope>
    <source>
        <strain evidence="4">DSM 26349</strain>
    </source>
</reference>
<feature type="region of interest" description="Disordered" evidence="1">
    <location>
        <begin position="18"/>
        <end position="57"/>
    </location>
</feature>
<dbReference type="STRING" id="797419.SAMN05216556_13313"/>
<dbReference type="EMBL" id="FQYV01000035">
    <property type="protein sequence ID" value="SHJ96372.1"/>
    <property type="molecule type" value="Genomic_DNA"/>
</dbReference>
<feature type="compositionally biased region" description="Low complexity" evidence="1">
    <location>
        <begin position="30"/>
        <end position="43"/>
    </location>
</feature>
<evidence type="ECO:0000313" key="4">
    <source>
        <dbReference type="Proteomes" id="UP000184172"/>
    </source>
</evidence>
<keyword evidence="4" id="KW-1185">Reference proteome</keyword>